<reference evidence="1" key="1">
    <citation type="submission" date="2021-06" db="EMBL/GenBank/DDBJ databases">
        <authorList>
            <person name="Kallberg Y."/>
            <person name="Tangrot J."/>
            <person name="Rosling A."/>
        </authorList>
    </citation>
    <scope>NUCLEOTIDE SEQUENCE</scope>
    <source>
        <strain evidence="1">UK204</strain>
    </source>
</reference>
<accession>A0A9N8WCV7</accession>
<dbReference type="Proteomes" id="UP000789570">
    <property type="component" value="Unassembled WGS sequence"/>
</dbReference>
<protein>
    <submittedName>
        <fullName evidence="1">9580_t:CDS:1</fullName>
    </submittedName>
</protein>
<name>A0A9N8WCV7_9GLOM</name>
<sequence>MVVVSSDCGWDLMWDCHGKGSEAIKLGPCTFGCCGKTGYNSICCNDSECIGCDESYTLKIPAALAILPSQLDIRPNYSGNYIFRNSIPNNSRDFTAKR</sequence>
<comment type="caution">
    <text evidence="1">The sequence shown here is derived from an EMBL/GenBank/DDBJ whole genome shotgun (WGS) entry which is preliminary data.</text>
</comment>
<evidence type="ECO:0000313" key="2">
    <source>
        <dbReference type="Proteomes" id="UP000789570"/>
    </source>
</evidence>
<keyword evidence="2" id="KW-1185">Reference proteome</keyword>
<gene>
    <name evidence="1" type="ORF">FCALED_LOCUS2659</name>
</gene>
<dbReference type="EMBL" id="CAJVPQ010000421">
    <property type="protein sequence ID" value="CAG8479997.1"/>
    <property type="molecule type" value="Genomic_DNA"/>
</dbReference>
<proteinExistence type="predicted"/>
<evidence type="ECO:0000313" key="1">
    <source>
        <dbReference type="EMBL" id="CAG8479997.1"/>
    </source>
</evidence>
<dbReference type="AlphaFoldDB" id="A0A9N8WCV7"/>
<organism evidence="1 2">
    <name type="scientific">Funneliformis caledonium</name>
    <dbReference type="NCBI Taxonomy" id="1117310"/>
    <lineage>
        <taxon>Eukaryota</taxon>
        <taxon>Fungi</taxon>
        <taxon>Fungi incertae sedis</taxon>
        <taxon>Mucoromycota</taxon>
        <taxon>Glomeromycotina</taxon>
        <taxon>Glomeromycetes</taxon>
        <taxon>Glomerales</taxon>
        <taxon>Glomeraceae</taxon>
        <taxon>Funneliformis</taxon>
    </lineage>
</organism>